<dbReference type="AlphaFoldDB" id="A0A292PIF8"/>
<gene>
    <name evidence="2" type="ORF">GSTUAT00008814001</name>
</gene>
<keyword evidence="1" id="KW-0175">Coiled coil</keyword>
<protein>
    <submittedName>
        <fullName evidence="2">Uncharacterized protein</fullName>
    </submittedName>
</protein>
<keyword evidence="3" id="KW-1185">Reference proteome</keyword>
<feature type="coiled-coil region" evidence="1">
    <location>
        <begin position="105"/>
        <end position="144"/>
    </location>
</feature>
<name>A0A292PIF8_9PEZI</name>
<reference evidence="2" key="1">
    <citation type="submission" date="2015-10" db="EMBL/GenBank/DDBJ databases">
        <authorList>
            <person name="Regsiter A."/>
            <person name="william w."/>
        </authorList>
    </citation>
    <scope>NUCLEOTIDE SEQUENCE</scope>
    <source>
        <strain evidence="2">Montdore</strain>
    </source>
</reference>
<evidence type="ECO:0000313" key="3">
    <source>
        <dbReference type="Proteomes" id="UP001412239"/>
    </source>
</evidence>
<dbReference type="Proteomes" id="UP001412239">
    <property type="component" value="Unassembled WGS sequence"/>
</dbReference>
<dbReference type="EMBL" id="LN891252">
    <property type="protein sequence ID" value="CUS07099.1"/>
    <property type="molecule type" value="Genomic_DNA"/>
</dbReference>
<organism evidence="2 3">
    <name type="scientific">Tuber aestivum</name>
    <name type="common">summer truffle</name>
    <dbReference type="NCBI Taxonomy" id="59557"/>
    <lineage>
        <taxon>Eukaryota</taxon>
        <taxon>Fungi</taxon>
        <taxon>Dikarya</taxon>
        <taxon>Ascomycota</taxon>
        <taxon>Pezizomycotina</taxon>
        <taxon>Pezizomycetes</taxon>
        <taxon>Pezizales</taxon>
        <taxon>Tuberaceae</taxon>
        <taxon>Tuber</taxon>
    </lineage>
</organism>
<sequence length="260" mass="30011">MPLCFSDARFDLEPEVTARRSQIIIERRRTSTPNHKIAVPVIYPPPAVVYPSSNSQYALQPQYTHTETQVIVAAPQEQKPEPTPTILNINIEQAASEIAQKLATENMLRNQVAVLENSLDEERRAREKEESARCQKEIEEIYEKREERHRSRSREERRQWRYAEEAARQRISHAYQRSSSMGRLASPRGSGDRLLLVAEHSNPRHSADKVVVTHTRHHSHEIKYKSCSLCGNYGHESPECSDDERGIIQTPVARVRYLRP</sequence>
<evidence type="ECO:0000256" key="1">
    <source>
        <dbReference type="SAM" id="Coils"/>
    </source>
</evidence>
<evidence type="ECO:0000313" key="2">
    <source>
        <dbReference type="EMBL" id="CUS07099.1"/>
    </source>
</evidence>
<proteinExistence type="predicted"/>
<accession>A0A292PIF8</accession>